<dbReference type="Pfam" id="PF07994">
    <property type="entry name" value="NAD_binding_5"/>
    <property type="match status" value="1"/>
</dbReference>
<dbReference type="Gene3D" id="3.40.50.720">
    <property type="entry name" value="NAD(P)-binding Rossmann-like Domain"/>
    <property type="match status" value="1"/>
</dbReference>
<dbReference type="GO" id="GO:0008654">
    <property type="term" value="P:phospholipid biosynthetic process"/>
    <property type="evidence" value="ECO:0007669"/>
    <property type="project" value="InterPro"/>
</dbReference>
<accession>A0A5D0TXJ7</accession>
<comment type="caution">
    <text evidence="4">The sequence shown here is derived from an EMBL/GenBank/DDBJ whole genome shotgun (WGS) entry which is preliminary data.</text>
</comment>
<evidence type="ECO:0000313" key="5">
    <source>
        <dbReference type="Proteomes" id="UP000322634"/>
    </source>
</evidence>
<evidence type="ECO:0000256" key="2">
    <source>
        <dbReference type="SAM" id="MobiDB-lite"/>
    </source>
</evidence>
<dbReference type="Gene3D" id="3.30.360.10">
    <property type="entry name" value="Dihydrodipicolinate Reductase, domain 2"/>
    <property type="match status" value="1"/>
</dbReference>
<dbReference type="InterPro" id="IPR013021">
    <property type="entry name" value="Myo-inos-1-P_Synthase_GAPDH"/>
</dbReference>
<evidence type="ECO:0000259" key="3">
    <source>
        <dbReference type="Pfam" id="PF01658"/>
    </source>
</evidence>
<dbReference type="SUPFAM" id="SSF55347">
    <property type="entry name" value="Glyceraldehyde-3-phosphate dehydrogenase-like, C-terminal domain"/>
    <property type="match status" value="1"/>
</dbReference>
<dbReference type="GO" id="GO:0006021">
    <property type="term" value="P:inositol biosynthetic process"/>
    <property type="evidence" value="ECO:0007669"/>
    <property type="project" value="InterPro"/>
</dbReference>
<proteinExistence type="inferred from homology"/>
<dbReference type="InterPro" id="IPR036291">
    <property type="entry name" value="NAD(P)-bd_dom_sf"/>
</dbReference>
<evidence type="ECO:0000313" key="4">
    <source>
        <dbReference type="EMBL" id="TYC10353.1"/>
    </source>
</evidence>
<sequence>MTIRASSPGPAAVPLTGPPDVQASETRSAQPTGRPHDTGDAELVGVWLHGARGSVATTAITGLLGLRENLLPPIGCVTERPPFDEVRLPVWSRMVVGGHDITGDPIDKRAEALVASGVVPHAIYRAVRPGFGEVEAELRPGYDPAVQRGPQREAVERMAADIEDFRARHGLDRVVVINVASTEPPTPPSPQTADLAALDEALGDASQRVLRPSSVAALAAFRSGSGFVDFTPSTGARLPALAQAAREHGVPYAGSDGKTGETLLRSVLAPMFASRALHVLSWTGTNLLGGGDGATLADTETAHSKLRSKSGVLPSVLGEDVTAPLHIDYVPDLGDHKTAWDHVSFEGFLGVRMTMQLIWQGVDSALAAPLVLDLARLVAAAHAAGHVGPVRELAYFFKDPIDQDVHAFARQDLLLARWAESLPRRSG</sequence>
<dbReference type="Proteomes" id="UP000322634">
    <property type="component" value="Unassembled WGS sequence"/>
</dbReference>
<dbReference type="AlphaFoldDB" id="A0A5D0TXJ7"/>
<feature type="region of interest" description="Disordered" evidence="2">
    <location>
        <begin position="1"/>
        <end position="40"/>
    </location>
</feature>
<dbReference type="SUPFAM" id="SSF51735">
    <property type="entry name" value="NAD(P)-binding Rossmann-fold domains"/>
    <property type="match status" value="1"/>
</dbReference>
<gene>
    <name evidence="4" type="ORF">FXF65_31050</name>
</gene>
<dbReference type="Pfam" id="PF01658">
    <property type="entry name" value="Inos-1-P_synth"/>
    <property type="match status" value="1"/>
</dbReference>
<dbReference type="InterPro" id="IPR002587">
    <property type="entry name" value="Myo-inos-1-P_Synthase"/>
</dbReference>
<dbReference type="RefSeq" id="WP_148353606.1">
    <property type="nucleotide sequence ID" value="NZ_JBHSBF010000006.1"/>
</dbReference>
<dbReference type="PANTHER" id="PTHR11510">
    <property type="entry name" value="MYO-INOSITOL-1 PHOSPHATE SYNTHASE"/>
    <property type="match status" value="1"/>
</dbReference>
<reference evidence="4 5" key="1">
    <citation type="submission" date="2019-08" db="EMBL/GenBank/DDBJ databases">
        <title>Actinomadura sp. nov. CYP1-5 isolated from mountain soil.</title>
        <authorList>
            <person name="Songsumanus A."/>
            <person name="Kuncharoen N."/>
            <person name="Kudo T."/>
            <person name="Yuki M."/>
            <person name="Igarashi Y."/>
            <person name="Tanasupawat S."/>
        </authorList>
    </citation>
    <scope>NUCLEOTIDE SEQUENCE [LARGE SCALE GENOMIC DNA]</scope>
    <source>
        <strain evidence="4 5">GKU157</strain>
    </source>
</reference>
<dbReference type="GO" id="GO:0004512">
    <property type="term" value="F:inositol-3-phosphate synthase activity"/>
    <property type="evidence" value="ECO:0007669"/>
    <property type="project" value="InterPro"/>
</dbReference>
<evidence type="ECO:0000256" key="1">
    <source>
        <dbReference type="ARBA" id="ARBA00010813"/>
    </source>
</evidence>
<protein>
    <submittedName>
        <fullName evidence="4">Myo-inositol-1-phosphate synthase</fullName>
    </submittedName>
</protein>
<name>A0A5D0TXJ7_9ACTN</name>
<dbReference type="OrthoDB" id="729130at2"/>
<feature type="domain" description="Myo-inositol-1-phosphate synthase GAPDH-like" evidence="3">
    <location>
        <begin position="260"/>
        <end position="364"/>
    </location>
</feature>
<organism evidence="4 5">
    <name type="scientific">Actinomadura syzygii</name>
    <dbReference type="NCBI Taxonomy" id="1427538"/>
    <lineage>
        <taxon>Bacteria</taxon>
        <taxon>Bacillati</taxon>
        <taxon>Actinomycetota</taxon>
        <taxon>Actinomycetes</taxon>
        <taxon>Streptosporangiales</taxon>
        <taxon>Thermomonosporaceae</taxon>
        <taxon>Actinomadura</taxon>
    </lineage>
</organism>
<dbReference type="PIRSF" id="PIRSF015578">
    <property type="entry name" value="Myoinos-ppht_syn"/>
    <property type="match status" value="1"/>
</dbReference>
<dbReference type="EMBL" id="VSFF01000012">
    <property type="protein sequence ID" value="TYC10353.1"/>
    <property type="molecule type" value="Genomic_DNA"/>
</dbReference>
<comment type="similarity">
    <text evidence="1">Belongs to the myo-inositol 1-phosphate synthase family.</text>
</comment>
<keyword evidence="5" id="KW-1185">Reference proteome</keyword>